<reference evidence="2" key="2">
    <citation type="submission" date="2011-02" db="EMBL/GenBank/DDBJ databases">
        <title>The complete genome of Desulfurobacterium thermolithotrophum DSM 11699.</title>
        <authorList>
            <consortium name="US DOE Joint Genome Institute (JGI-PGF)"/>
            <person name="Lucas S."/>
            <person name="Copeland A."/>
            <person name="Lapidus A."/>
            <person name="Bruce D."/>
            <person name="Goodwin L."/>
            <person name="Pitluck S."/>
            <person name="Kyrpides N."/>
            <person name="Mavromatis K."/>
            <person name="Pagani I."/>
            <person name="Ivanova N."/>
            <person name="Mikhailova N."/>
            <person name="Daligault H."/>
            <person name="Detter J.C."/>
            <person name="Tapia R."/>
            <person name="Han C."/>
            <person name="Land M."/>
            <person name="Hauser L."/>
            <person name="Markowitz V."/>
            <person name="Cheng J.-F."/>
            <person name="Hugenholtz P."/>
            <person name="Woyke T."/>
            <person name="Wu D."/>
            <person name="Spring S."/>
            <person name="Brambilla E."/>
            <person name="Klenk H.-P."/>
            <person name="Eisen J.A."/>
        </authorList>
    </citation>
    <scope>NUCLEOTIDE SEQUENCE [LARGE SCALE GENOMIC DNA]</scope>
    <source>
        <strain evidence="2">DSM 11699 / BSA</strain>
    </source>
</reference>
<gene>
    <name evidence="1" type="ordered locus">Dester_1459</name>
</gene>
<organism evidence="1 2">
    <name type="scientific">Desulfurobacterium thermolithotrophum (strain DSM 11699 / BSA)</name>
    <dbReference type="NCBI Taxonomy" id="868864"/>
    <lineage>
        <taxon>Bacteria</taxon>
        <taxon>Pseudomonadati</taxon>
        <taxon>Aquificota</taxon>
        <taxon>Aquificia</taxon>
        <taxon>Desulfurobacteriales</taxon>
        <taxon>Desulfurobacteriaceae</taxon>
        <taxon>Desulfurobacterium</taxon>
    </lineage>
</organism>
<accession>F0S208</accession>
<dbReference type="KEGG" id="dte:Dester_1459"/>
<dbReference type="AlphaFoldDB" id="F0S208"/>
<evidence type="ECO:0000313" key="1">
    <source>
        <dbReference type="EMBL" id="ADY74089.1"/>
    </source>
</evidence>
<evidence type="ECO:0000313" key="2">
    <source>
        <dbReference type="Proteomes" id="UP000007102"/>
    </source>
</evidence>
<dbReference type="Pfam" id="PF11306">
    <property type="entry name" value="DUF3108"/>
    <property type="match status" value="1"/>
</dbReference>
<dbReference type="InterPro" id="IPR021457">
    <property type="entry name" value="DUF3108"/>
</dbReference>
<keyword evidence="2" id="KW-1185">Reference proteome</keyword>
<dbReference type="HOGENOM" id="CLU_986714_0_0_0"/>
<evidence type="ECO:0008006" key="3">
    <source>
        <dbReference type="Google" id="ProtNLM"/>
    </source>
</evidence>
<dbReference type="EMBL" id="CP002543">
    <property type="protein sequence ID" value="ADY74089.1"/>
    <property type="molecule type" value="Genomic_DNA"/>
</dbReference>
<dbReference type="eggNOG" id="ENOG5033BHM">
    <property type="taxonomic scope" value="Bacteria"/>
</dbReference>
<proteinExistence type="predicted"/>
<dbReference type="Proteomes" id="UP000007102">
    <property type="component" value="Chromosome"/>
</dbReference>
<name>F0S208_DESTD</name>
<sequence length="278" mass="32151">MLCSFSKSFAFEAKLIISEKPSDYDFDGEVLKYRLYWTIFHVANSSSEVKKIDKNHYKISGRVSTAGIAEWFKSIEDKGFSIWNEETKVPEITFLSQREGNYVKDKIYTYDLKKKEIKYIKKKPGEKEKQTKTIKIPFIPFEDIITSVFFFRKYGVFEIGKETVFPLFTGEKFQNVSFKVLSKERISTPLGDIETYKVVPSSSLSPKGAFERRGKVYFWFTADKRHIPVKVVAEVKVGSVSAVLVDAKGKDFDLRKEYEKQKKKSFLEKMMDGNLGGD</sequence>
<dbReference type="STRING" id="868864.Dester_1459"/>
<dbReference type="InParanoid" id="F0S208"/>
<reference evidence="1 2" key="1">
    <citation type="journal article" date="2011" name="Stand. Genomic Sci.">
        <title>Complete genome sequence of the thermophilic sulfur-reducer Desulfurobacterium thermolithotrophum type strain (BSA(T)) from a deep-sea hydrothermal vent.</title>
        <authorList>
            <person name="Goker M."/>
            <person name="Daligault H."/>
            <person name="Mwirichia R."/>
            <person name="Lapidus A."/>
            <person name="Lucas S."/>
            <person name="Deshpande S."/>
            <person name="Pagani I."/>
            <person name="Tapia R."/>
            <person name="Cheng J.F."/>
            <person name="Goodwin L."/>
            <person name="Pitluck S."/>
            <person name="Liolios K."/>
            <person name="Ivanova N."/>
            <person name="Mavromatis K."/>
            <person name="Mikhailova N."/>
            <person name="Pati A."/>
            <person name="Chen A."/>
            <person name="Palaniappan K."/>
            <person name="Han C."/>
            <person name="Land M."/>
            <person name="Hauser L."/>
            <person name="Pan C."/>
            <person name="Brambilla E.M."/>
            <person name="Rohde M."/>
            <person name="Spring S."/>
            <person name="Sikorski J."/>
            <person name="Wirth R."/>
            <person name="Detter J.C."/>
            <person name="Woyke T."/>
            <person name="Bristow J."/>
            <person name="Eisen J.A."/>
            <person name="Markowitz V."/>
            <person name="Hugenholtz P."/>
            <person name="Kyrpides N.C."/>
            <person name="Klenk H.P."/>
        </authorList>
    </citation>
    <scope>NUCLEOTIDE SEQUENCE [LARGE SCALE GENOMIC DNA]</scope>
    <source>
        <strain evidence="2">DSM 11699 / BSA</strain>
    </source>
</reference>
<dbReference type="OrthoDB" id="9806641at2"/>
<protein>
    <recommendedName>
        <fullName evidence="3">DUF3108 domain-containing protein</fullName>
    </recommendedName>
</protein>